<organism evidence="1 2">
    <name type="scientific">Parvibacter caecicola</name>
    <dbReference type="NCBI Taxonomy" id="747645"/>
    <lineage>
        <taxon>Bacteria</taxon>
        <taxon>Bacillati</taxon>
        <taxon>Actinomycetota</taxon>
        <taxon>Coriobacteriia</taxon>
        <taxon>Coriobacteriales</taxon>
        <taxon>Coriobacteriaceae</taxon>
        <taxon>Parvibacter</taxon>
    </lineage>
</organism>
<comment type="caution">
    <text evidence="1">The sequence shown here is derived from an EMBL/GenBank/DDBJ whole genome shotgun (WGS) entry which is preliminary data.</text>
</comment>
<gene>
    <name evidence="1" type="ORF">E5982_05420</name>
</gene>
<dbReference type="OrthoDB" id="1777904at2"/>
<dbReference type="AlphaFoldDB" id="A0A4T9THV4"/>
<evidence type="ECO:0000313" key="1">
    <source>
        <dbReference type="EMBL" id="TJW10717.1"/>
    </source>
</evidence>
<dbReference type="Proteomes" id="UP000309454">
    <property type="component" value="Unassembled WGS sequence"/>
</dbReference>
<accession>A0A4T9THV4</accession>
<proteinExistence type="predicted"/>
<protein>
    <submittedName>
        <fullName evidence="1">Uncharacterized protein</fullName>
    </submittedName>
</protein>
<sequence>MAQLDIANVPQWYLQRAVDDMVPGLSIFVRDTTLESQQLADYQAGQVLQVDEPLCATKRVLGPSGNVRFAIMSNHMEDLGAVAAQQFEAQPQDQAPSLRDLVSAGAELPGQEEEPGAMRWGLMQAAAGSHFKVIDVFPFEGVTQITLLHLPDDERWRLFTAEVPAVEHPLVDTARERFQDKIAAPVIVELQDAEYQQLTAGAIGRVVSGAAESAEELRSRAVRMHELSFRDIAGKLFLLQGAMDTVRASAPEGTELGAVDYPDALAYGIIDEDDGLCLFVLSSARLAEGGYQLANDLEGTALMLPYTALEVTLGTEIVDGSVGQFGETITRLEQMTAPADSYLYELRKLDFFDGLRHPQHPDWVRALVASNTVERPVSAWLRIDGMGGQDVAATLLTEVPADLGVAKGQQVPLQFHETEDGLLAVAVVG</sequence>
<name>A0A4T9THV4_9ACTN</name>
<evidence type="ECO:0000313" key="2">
    <source>
        <dbReference type="Proteomes" id="UP000309454"/>
    </source>
</evidence>
<keyword evidence="2" id="KW-1185">Reference proteome</keyword>
<reference evidence="1 2" key="1">
    <citation type="submission" date="2019-04" db="EMBL/GenBank/DDBJ databases">
        <title>Microbes associate with the intestines of laboratory mice.</title>
        <authorList>
            <person name="Navarre W."/>
            <person name="Wong E."/>
            <person name="Huang K.C."/>
            <person name="Tropini C."/>
            <person name="Ng K."/>
            <person name="Yu B."/>
        </authorList>
    </citation>
    <scope>NUCLEOTIDE SEQUENCE [LARGE SCALE GENOMIC DNA]</scope>
    <source>
        <strain evidence="1 2">NM48_B13</strain>
    </source>
</reference>
<dbReference type="EMBL" id="SSTM01000003">
    <property type="protein sequence ID" value="TJW10717.1"/>
    <property type="molecule type" value="Genomic_DNA"/>
</dbReference>
<dbReference type="RefSeq" id="WP_136845728.1">
    <property type="nucleotide sequence ID" value="NZ_SSTM01000003.1"/>
</dbReference>